<dbReference type="RefSeq" id="WP_263595065.1">
    <property type="nucleotide sequence ID" value="NZ_CP107020.1"/>
</dbReference>
<keyword evidence="1" id="KW-0472">Membrane</keyword>
<feature type="transmembrane region" description="Helical" evidence="1">
    <location>
        <begin position="41"/>
        <end position="63"/>
    </location>
</feature>
<dbReference type="EMBL" id="CP107020">
    <property type="protein sequence ID" value="UYG17858.1"/>
    <property type="molecule type" value="Genomic_DNA"/>
</dbReference>
<feature type="transmembrane region" description="Helical" evidence="1">
    <location>
        <begin position="125"/>
        <end position="148"/>
    </location>
</feature>
<reference evidence="2" key="1">
    <citation type="submission" date="2022-10" db="EMBL/GenBank/DDBJ databases">
        <title>Whole-Genome Sequencing of Brachybacterium huguangmaarense BRM-3, Isolated from Betula schmidtii.</title>
        <authorList>
            <person name="Haam D."/>
        </authorList>
    </citation>
    <scope>NUCLEOTIDE SEQUENCE</scope>
    <source>
        <strain evidence="2">BRM-3</strain>
    </source>
</reference>
<feature type="transmembrane region" description="Helical" evidence="1">
    <location>
        <begin position="6"/>
        <end position="29"/>
    </location>
</feature>
<keyword evidence="1" id="KW-1133">Transmembrane helix</keyword>
<organism evidence="2 3">
    <name type="scientific">Brachybacterium huguangmaarense</name>
    <dbReference type="NCBI Taxonomy" id="1652028"/>
    <lineage>
        <taxon>Bacteria</taxon>
        <taxon>Bacillati</taxon>
        <taxon>Actinomycetota</taxon>
        <taxon>Actinomycetes</taxon>
        <taxon>Micrococcales</taxon>
        <taxon>Dermabacteraceae</taxon>
        <taxon>Brachybacterium</taxon>
    </lineage>
</organism>
<evidence type="ECO:0000256" key="1">
    <source>
        <dbReference type="SAM" id="Phobius"/>
    </source>
</evidence>
<feature type="transmembrane region" description="Helical" evidence="1">
    <location>
        <begin position="223"/>
        <end position="246"/>
    </location>
</feature>
<dbReference type="Proteomes" id="UP001164305">
    <property type="component" value="Chromosome"/>
</dbReference>
<evidence type="ECO:0000313" key="3">
    <source>
        <dbReference type="Proteomes" id="UP001164305"/>
    </source>
</evidence>
<protein>
    <submittedName>
        <fullName evidence="2">Uncharacterized protein</fullName>
    </submittedName>
</protein>
<feature type="transmembrane region" description="Helical" evidence="1">
    <location>
        <begin position="183"/>
        <end position="203"/>
    </location>
</feature>
<feature type="transmembrane region" description="Helical" evidence="1">
    <location>
        <begin position="266"/>
        <end position="292"/>
    </location>
</feature>
<evidence type="ECO:0000313" key="2">
    <source>
        <dbReference type="EMBL" id="UYG17858.1"/>
    </source>
</evidence>
<gene>
    <name evidence="2" type="ORF">BRM3_05395</name>
</gene>
<name>A0ABY6G3T5_9MICO</name>
<accession>A0ABY6G3T5</accession>
<proteinExistence type="predicted"/>
<sequence>MSGIFAIGAMVVGVLIPVGVVVMLGYASLRGGETTGLHRGALLARWGGFLLAAGVLVLGLVLAQSPFLLIERLRLGALAGAVPLLAAVVLVIAIACGELTLPAVRGTRRVGLLTPRGVRTTLPRVPLVCAIAGVVLLVGLTVLTAAVASPDEQGHAGRRLSSLMAGGDASTGAFPGQWYTVPMWAALGLLLLCAAVAVATVVLRRPSDDPQDLLLRRRSAVSLLGAVCAGAGATAVPVALLALRGFSLFWGTDFASWRLARWGTGLSAGAALLETVLLVAGLAMVCLPGLFARGTARPAVRRPATRLAAAPGVAR</sequence>
<feature type="transmembrane region" description="Helical" evidence="1">
    <location>
        <begin position="75"/>
        <end position="104"/>
    </location>
</feature>
<keyword evidence="3" id="KW-1185">Reference proteome</keyword>
<keyword evidence="1" id="KW-0812">Transmembrane</keyword>